<reference evidence="2" key="1">
    <citation type="submission" date="2014-09" db="EMBL/GenBank/DDBJ databases">
        <authorList>
            <person name="Magalhaes I.L.F."/>
            <person name="Oliveira U."/>
            <person name="Santos F.R."/>
            <person name="Vidigal T.H.D.A."/>
            <person name="Brescovit A.D."/>
            <person name="Santos A.J."/>
        </authorList>
    </citation>
    <scope>NUCLEOTIDE SEQUENCE</scope>
    <source>
        <tissue evidence="2">Shoot tissue taken approximately 20 cm above the soil surface</tissue>
    </source>
</reference>
<feature type="transmembrane region" description="Helical" evidence="1">
    <location>
        <begin position="12"/>
        <end position="31"/>
    </location>
</feature>
<dbReference type="EMBL" id="GBRH01232826">
    <property type="protein sequence ID" value="JAD65069.1"/>
    <property type="molecule type" value="Transcribed_RNA"/>
</dbReference>
<protein>
    <submittedName>
        <fullName evidence="2">Uncharacterized protein</fullName>
    </submittedName>
</protein>
<proteinExistence type="predicted"/>
<keyword evidence="1" id="KW-0472">Membrane</keyword>
<sequence length="44" mass="5214">MHRGMPQNKSKLYFTISLAIRVTYPSLFYSYELQCSMTIWLHSA</sequence>
<keyword evidence="1" id="KW-0812">Transmembrane</keyword>
<keyword evidence="1" id="KW-1133">Transmembrane helix</keyword>
<organism evidence="2">
    <name type="scientific">Arundo donax</name>
    <name type="common">Giant reed</name>
    <name type="synonym">Donax arundinaceus</name>
    <dbReference type="NCBI Taxonomy" id="35708"/>
    <lineage>
        <taxon>Eukaryota</taxon>
        <taxon>Viridiplantae</taxon>
        <taxon>Streptophyta</taxon>
        <taxon>Embryophyta</taxon>
        <taxon>Tracheophyta</taxon>
        <taxon>Spermatophyta</taxon>
        <taxon>Magnoliopsida</taxon>
        <taxon>Liliopsida</taxon>
        <taxon>Poales</taxon>
        <taxon>Poaceae</taxon>
        <taxon>PACMAD clade</taxon>
        <taxon>Arundinoideae</taxon>
        <taxon>Arundineae</taxon>
        <taxon>Arundo</taxon>
    </lineage>
</organism>
<accession>A0A0A9BMA5</accession>
<evidence type="ECO:0000256" key="1">
    <source>
        <dbReference type="SAM" id="Phobius"/>
    </source>
</evidence>
<reference evidence="2" key="2">
    <citation type="journal article" date="2015" name="Data Brief">
        <title>Shoot transcriptome of the giant reed, Arundo donax.</title>
        <authorList>
            <person name="Barrero R.A."/>
            <person name="Guerrero F.D."/>
            <person name="Moolhuijzen P."/>
            <person name="Goolsby J.A."/>
            <person name="Tidwell J."/>
            <person name="Bellgard S.E."/>
            <person name="Bellgard M.I."/>
        </authorList>
    </citation>
    <scope>NUCLEOTIDE SEQUENCE</scope>
    <source>
        <tissue evidence="2">Shoot tissue taken approximately 20 cm above the soil surface</tissue>
    </source>
</reference>
<name>A0A0A9BMA5_ARUDO</name>
<dbReference type="AlphaFoldDB" id="A0A0A9BMA5"/>
<evidence type="ECO:0000313" key="2">
    <source>
        <dbReference type="EMBL" id="JAD65069.1"/>
    </source>
</evidence>